<sequence length="65" mass="7605">MKTGTDLYQQTILNLTTNKTTRVGHDFRNVILNNENDLRTLAMKANQFSDYLWGQLNELEVLHHD</sequence>
<gene>
    <name evidence="1" type="ORF">X560_0403</name>
</gene>
<accession>A0A0J8GJQ6</accession>
<organism evidence="1 2">
    <name type="scientific">Listeria fleischmannii 1991</name>
    <dbReference type="NCBI Taxonomy" id="1430899"/>
    <lineage>
        <taxon>Bacteria</taxon>
        <taxon>Bacillati</taxon>
        <taxon>Bacillota</taxon>
        <taxon>Bacilli</taxon>
        <taxon>Bacillales</taxon>
        <taxon>Listeriaceae</taxon>
        <taxon>Listeria</taxon>
    </lineage>
</organism>
<dbReference type="OrthoDB" id="9964928at2"/>
<dbReference type="PATRIC" id="fig|1430899.3.peg.413"/>
<dbReference type="Proteomes" id="UP000052258">
    <property type="component" value="Unassembled WGS sequence"/>
</dbReference>
<evidence type="ECO:0000313" key="2">
    <source>
        <dbReference type="Proteomes" id="UP000052258"/>
    </source>
</evidence>
<dbReference type="EMBL" id="AZHO01000005">
    <property type="protein sequence ID" value="KMT60983.1"/>
    <property type="molecule type" value="Genomic_DNA"/>
</dbReference>
<evidence type="ECO:0000313" key="1">
    <source>
        <dbReference type="EMBL" id="KMT60983.1"/>
    </source>
</evidence>
<comment type="caution">
    <text evidence="1">The sequence shown here is derived from an EMBL/GenBank/DDBJ whole genome shotgun (WGS) entry which is preliminary data.</text>
</comment>
<dbReference type="AlphaFoldDB" id="A0A0J8GJQ6"/>
<keyword evidence="2" id="KW-1185">Reference proteome</keyword>
<protein>
    <submittedName>
        <fullName evidence="1">Uncharacterized protein</fullName>
    </submittedName>
</protein>
<name>A0A0J8GJQ6_9LIST</name>
<dbReference type="RefSeq" id="WP_007475959.1">
    <property type="nucleotide sequence ID" value="NZ_KQ130610.1"/>
</dbReference>
<reference evidence="1 2" key="1">
    <citation type="journal article" date="2015" name="Genome Biol. Evol.">
        <title>Comparative Genomics of Listeria Sensu Lato: Genus-Wide Differences in Evolutionary Dynamics and the Progressive Gain of Complex, Potentially Pathogenicity-Related Traits through Lateral Gene Transfer.</title>
        <authorList>
            <person name="Chiara M."/>
            <person name="Caruso M."/>
            <person name="D'Erchia A.M."/>
            <person name="Manzari C."/>
            <person name="Fraccalvieri R."/>
            <person name="Goffredo E."/>
            <person name="Latorre L."/>
            <person name="Miccolupo A."/>
            <person name="Padalino I."/>
            <person name="Santagada G."/>
            <person name="Chiocco D."/>
            <person name="Pesole G."/>
            <person name="Horner D.S."/>
            <person name="Parisi A."/>
        </authorList>
    </citation>
    <scope>NUCLEOTIDE SEQUENCE [LARGE SCALE GENOMIC DNA]</scope>
    <source>
        <strain evidence="1 2">1991</strain>
    </source>
</reference>
<proteinExistence type="predicted"/>